<name>A0A1R4IDJ1_9ACTN</name>
<evidence type="ECO:0000313" key="3">
    <source>
        <dbReference type="Proteomes" id="UP000188342"/>
    </source>
</evidence>
<feature type="transmembrane region" description="Helical" evidence="1">
    <location>
        <begin position="105"/>
        <end position="124"/>
    </location>
</feature>
<dbReference type="EMBL" id="FUKQ01000006">
    <property type="protein sequence ID" value="SJN17806.1"/>
    <property type="molecule type" value="Genomic_DNA"/>
</dbReference>
<sequence length="206" mass="21458">MSTITEDPTRPRSSSGWRVVDIVVAAILGVAVGVIFWAFNNTVATVWGPLEAVLPGLAGLITGVWFLGGTLGGLVIRKPGAALLVELLAATVSVLPGNQWGITTLYSGLAQGIGAEIVFAIFAWKRWSLPVAAFAGIGSALGAFVNEYFLMGNHAKSLAFNATYLVCLVISGVLLAGGLAWVLMKALASAGALDRFESGRETRRAV</sequence>
<reference evidence="2 3" key="1">
    <citation type="submission" date="2017-02" db="EMBL/GenBank/DDBJ databases">
        <authorList>
            <person name="Peterson S.W."/>
        </authorList>
    </citation>
    <scope>NUCLEOTIDE SEQUENCE [LARGE SCALE GENOMIC DNA]</scope>
    <source>
        <strain evidence="2 3">LSP_Lj1</strain>
    </source>
</reference>
<dbReference type="PIRSF" id="PIRSF037394">
    <property type="entry name" value="ABC_thiamine-permease_YkoE_prd"/>
    <property type="match status" value="1"/>
</dbReference>
<dbReference type="Proteomes" id="UP000188342">
    <property type="component" value="Unassembled WGS sequence"/>
</dbReference>
<organism evidence="2 3">
    <name type="scientific">Luteococcus japonicus LSP_Lj1</name>
    <dbReference type="NCBI Taxonomy" id="1255658"/>
    <lineage>
        <taxon>Bacteria</taxon>
        <taxon>Bacillati</taxon>
        <taxon>Actinomycetota</taxon>
        <taxon>Actinomycetes</taxon>
        <taxon>Propionibacteriales</taxon>
        <taxon>Propionibacteriaceae</taxon>
        <taxon>Luteococcus</taxon>
    </lineage>
</organism>
<feature type="transmembrane region" description="Helical" evidence="1">
    <location>
        <begin position="162"/>
        <end position="183"/>
    </location>
</feature>
<dbReference type="AlphaFoldDB" id="A0A1R4IDJ1"/>
<feature type="transmembrane region" description="Helical" evidence="1">
    <location>
        <begin position="19"/>
        <end position="40"/>
    </location>
</feature>
<dbReference type="Pfam" id="PF09819">
    <property type="entry name" value="ABC_cobalt"/>
    <property type="match status" value="1"/>
</dbReference>
<feature type="transmembrane region" description="Helical" evidence="1">
    <location>
        <begin position="131"/>
        <end position="150"/>
    </location>
</feature>
<evidence type="ECO:0000313" key="2">
    <source>
        <dbReference type="EMBL" id="SJN17806.1"/>
    </source>
</evidence>
<evidence type="ECO:0000256" key="1">
    <source>
        <dbReference type="SAM" id="Phobius"/>
    </source>
</evidence>
<accession>A0A1R4IDJ1</accession>
<gene>
    <name evidence="2" type="ORF">FM114_01195</name>
</gene>
<keyword evidence="1" id="KW-1133">Transmembrane helix</keyword>
<feature type="transmembrane region" description="Helical" evidence="1">
    <location>
        <begin position="52"/>
        <end position="74"/>
    </location>
</feature>
<keyword evidence="1" id="KW-0812">Transmembrane</keyword>
<keyword evidence="3" id="KW-1185">Reference proteome</keyword>
<protein>
    <submittedName>
        <fullName evidence="2">Substrate-specific component YkoE of thiamin-regulated ECF transporter for HydroxyMethylPyrimidine</fullName>
    </submittedName>
</protein>
<feature type="transmembrane region" description="Helical" evidence="1">
    <location>
        <begin position="81"/>
        <end position="99"/>
    </location>
</feature>
<dbReference type="OrthoDB" id="8017424at2"/>
<keyword evidence="1" id="KW-0472">Membrane</keyword>
<dbReference type="InterPro" id="IPR017195">
    <property type="entry name" value="ABC_thiamin-permease_prd"/>
</dbReference>
<proteinExistence type="predicted"/>
<dbReference type="STRING" id="1255658.FM114_01195"/>
<dbReference type="RefSeq" id="WP_094763374.1">
    <property type="nucleotide sequence ID" value="NZ_FUKQ01000006.1"/>
</dbReference>